<feature type="region of interest" description="Disordered" evidence="1">
    <location>
        <begin position="21"/>
        <end position="122"/>
    </location>
</feature>
<sequence>MSRALLVLPLLSLLACPAVENDTDASGGSSSPDDTHGSGVKPTEAMFDSSTSTTSTSSTAGTSVETDPSASATSEDDPAETGESSETAADSLGTGSTSTTGEDTTSTTAVDTGDPPAECDPWLEDCPEGQKCAAYDEGGDQPWSAYKCVPIAPQPAQLGEPCTVADHPTSGLDTCDEHLQCWDLDDRLAGHCVAMCEGTPVSPSCADPENYCSVADNDVLILCLPGCDPLMQDCPAGEACYPHQSQENVFACAPDAGGREGQAFDACMFLNVCDPGLLCVLPTVAAECDQDAEGCCMPYCDIGEPNTCPGVGQECIPLLDDPPPQYWSVGVCSVLE</sequence>
<evidence type="ECO:0000313" key="4">
    <source>
        <dbReference type="Proteomes" id="UP001164459"/>
    </source>
</evidence>
<feature type="chain" id="PRO_5046015570" evidence="2">
    <location>
        <begin position="21"/>
        <end position="336"/>
    </location>
</feature>
<evidence type="ECO:0000256" key="2">
    <source>
        <dbReference type="SAM" id="SignalP"/>
    </source>
</evidence>
<reference evidence="3" key="1">
    <citation type="submission" date="2022-11" db="EMBL/GenBank/DDBJ databases">
        <title>Minimal conservation of predation-associated metabolite biosynthetic gene clusters underscores biosynthetic potential of Myxococcota including descriptions for ten novel species: Archangium lansinium sp. nov., Myxococcus landrumus sp. nov., Nannocystis bai.</title>
        <authorList>
            <person name="Ahearne A."/>
            <person name="Stevens C."/>
            <person name="Dowd S."/>
        </authorList>
    </citation>
    <scope>NUCLEOTIDE SEQUENCE</scope>
    <source>
        <strain evidence="3">Fl3</strain>
    </source>
</reference>
<proteinExistence type="predicted"/>
<feature type="compositionally biased region" description="Low complexity" evidence="1">
    <location>
        <begin position="49"/>
        <end position="66"/>
    </location>
</feature>
<evidence type="ECO:0000256" key="1">
    <source>
        <dbReference type="SAM" id="MobiDB-lite"/>
    </source>
</evidence>
<organism evidence="3 4">
    <name type="scientific">Nannocystis punicea</name>
    <dbReference type="NCBI Taxonomy" id="2995304"/>
    <lineage>
        <taxon>Bacteria</taxon>
        <taxon>Pseudomonadati</taxon>
        <taxon>Myxococcota</taxon>
        <taxon>Polyangia</taxon>
        <taxon>Nannocystales</taxon>
        <taxon>Nannocystaceae</taxon>
        <taxon>Nannocystis</taxon>
    </lineage>
</organism>
<name>A0ABY7H6W6_9BACT</name>
<keyword evidence="4" id="KW-1185">Reference proteome</keyword>
<accession>A0ABY7H6W6</accession>
<gene>
    <name evidence="3" type="ORF">O0S08_02515</name>
</gene>
<feature type="compositionally biased region" description="Low complexity" evidence="1">
    <location>
        <begin position="87"/>
        <end position="114"/>
    </location>
</feature>
<dbReference type="RefSeq" id="WP_269037342.1">
    <property type="nucleotide sequence ID" value="NZ_CP114040.1"/>
</dbReference>
<protein>
    <submittedName>
        <fullName evidence="3">Uncharacterized protein</fullName>
    </submittedName>
</protein>
<feature type="signal peptide" evidence="2">
    <location>
        <begin position="1"/>
        <end position="20"/>
    </location>
</feature>
<dbReference type="Proteomes" id="UP001164459">
    <property type="component" value="Chromosome"/>
</dbReference>
<keyword evidence="2" id="KW-0732">Signal</keyword>
<dbReference type="EMBL" id="CP114040">
    <property type="protein sequence ID" value="WAS95010.1"/>
    <property type="molecule type" value="Genomic_DNA"/>
</dbReference>
<evidence type="ECO:0000313" key="3">
    <source>
        <dbReference type="EMBL" id="WAS95010.1"/>
    </source>
</evidence>
<dbReference type="PROSITE" id="PS51257">
    <property type="entry name" value="PROKAR_LIPOPROTEIN"/>
    <property type="match status" value="1"/>
</dbReference>